<keyword evidence="4 7" id="KW-0285">Flavoprotein</keyword>
<evidence type="ECO:0000256" key="7">
    <source>
        <dbReference type="RuleBase" id="RU004182"/>
    </source>
</evidence>
<comment type="caution">
    <text evidence="9">The sequence shown here is derived from an EMBL/GenBank/DDBJ whole genome shotgun (WGS) entry which is preliminary data.</text>
</comment>
<feature type="domain" description="Photolyase/cryptochrome alpha/beta" evidence="8">
    <location>
        <begin position="1"/>
        <end position="142"/>
    </location>
</feature>
<evidence type="ECO:0000256" key="4">
    <source>
        <dbReference type="ARBA" id="ARBA00022630"/>
    </source>
</evidence>
<dbReference type="Gene3D" id="1.10.579.10">
    <property type="entry name" value="DNA Cyclobutane Dipyrimidine Photolyase, subunit A, domain 3"/>
    <property type="match status" value="1"/>
</dbReference>
<dbReference type="EC" id="4.1.99.3" evidence="9"/>
<proteinExistence type="inferred from homology"/>
<dbReference type="Pfam" id="PF03441">
    <property type="entry name" value="FAD_binding_7"/>
    <property type="match status" value="1"/>
</dbReference>
<evidence type="ECO:0000256" key="5">
    <source>
        <dbReference type="ARBA" id="ARBA00022827"/>
    </source>
</evidence>
<comment type="cofactor">
    <cofactor evidence="1">
        <name>(6R)-5,10-methylene-5,6,7,8-tetrahydrofolate</name>
        <dbReference type="ChEBI" id="CHEBI:15636"/>
    </cofactor>
</comment>
<dbReference type="InterPro" id="IPR036155">
    <property type="entry name" value="Crypto/Photolyase_N_sf"/>
</dbReference>
<evidence type="ECO:0000256" key="3">
    <source>
        <dbReference type="ARBA" id="ARBA00005862"/>
    </source>
</evidence>
<dbReference type="PANTHER" id="PTHR11455">
    <property type="entry name" value="CRYPTOCHROME"/>
    <property type="match status" value="1"/>
</dbReference>
<sequence>MKSLIWFRQDLRLADNLAVCEAFALAKTELANFDKSTCPQVEALYIVSPKQWQSHDVAPIQIDFIERHLNILAQGLAALGVKLTVVTLPWFDDVMDWLPNFLTDNQIDQVFATQEPEFNERKRDQQLLDIGLPITFVAQDCIINAGEVKNLSGQMYKVFTPFSKKWRQIASSKMIAPLHVPAPIGPAIAEPDPIVFETDHFTKKVSSNLWRAGEGEAKRILDYFCQQHIQDYQLERDFPALDNTSKLSPYLAIGVISAKQCLATALSYYPEALVDDTSPAKTWINELAWREFYRHLLVAFPRLSKGKSFNEKGDDVQWVNDDVQFAAWCEGRTGFPIIDAAMRQLNQTGWMHNRLRMVVASFLTKHLLIDWRWGERYFRQKLIDGDLAANNGGWQWSAGTGCDAQPYFRVFNPMNQSSKFDPDASFIKHYVPELAQQSLKLIHQPLFIEQSEIRFNEDDLFGNVAPQDKVTNQAYPSPIVEHSAARKRAIEVLSALKR</sequence>
<evidence type="ECO:0000256" key="1">
    <source>
        <dbReference type="ARBA" id="ARBA00001932"/>
    </source>
</evidence>
<dbReference type="RefSeq" id="WP_248954487.1">
    <property type="nucleotide sequence ID" value="NZ_JAKIKU010000001.1"/>
</dbReference>
<dbReference type="InterPro" id="IPR006050">
    <property type="entry name" value="DNA_photolyase_N"/>
</dbReference>
<comment type="similarity">
    <text evidence="3">Belongs to the DNA photolyase class-1 family.</text>
</comment>
<comment type="similarity">
    <text evidence="7">Belongs to the DNA photolyase family.</text>
</comment>
<organism evidence="9 10">
    <name type="scientific">Shewanella electrodiphila</name>
    <dbReference type="NCBI Taxonomy" id="934143"/>
    <lineage>
        <taxon>Bacteria</taxon>
        <taxon>Pseudomonadati</taxon>
        <taxon>Pseudomonadota</taxon>
        <taxon>Gammaproteobacteria</taxon>
        <taxon>Alteromonadales</taxon>
        <taxon>Shewanellaceae</taxon>
        <taxon>Shewanella</taxon>
    </lineage>
</organism>
<keyword evidence="6 7" id="KW-0157">Chromophore</keyword>
<dbReference type="SUPFAM" id="SSF52425">
    <property type="entry name" value="Cryptochrome/photolyase, N-terminal domain"/>
    <property type="match status" value="1"/>
</dbReference>
<dbReference type="GO" id="GO:0003904">
    <property type="term" value="F:deoxyribodipyrimidine photo-lyase activity"/>
    <property type="evidence" value="ECO:0007669"/>
    <property type="project" value="UniProtKB-EC"/>
</dbReference>
<dbReference type="InterPro" id="IPR002081">
    <property type="entry name" value="Cryptochrome/DNA_photolyase_1"/>
</dbReference>
<accession>A0ABT0KJC8</accession>
<dbReference type="PROSITE" id="PS00691">
    <property type="entry name" value="DNA_PHOTOLYASES_1_2"/>
    <property type="match status" value="1"/>
</dbReference>
<name>A0ABT0KJC8_9GAMM</name>
<dbReference type="EMBL" id="JAKIKU010000001">
    <property type="protein sequence ID" value="MCL1043945.1"/>
    <property type="molecule type" value="Genomic_DNA"/>
</dbReference>
<evidence type="ECO:0000259" key="8">
    <source>
        <dbReference type="PROSITE" id="PS51645"/>
    </source>
</evidence>
<dbReference type="PANTHER" id="PTHR11455:SF9">
    <property type="entry name" value="CRYPTOCHROME CIRCADIAN CLOCK 5 ISOFORM X1"/>
    <property type="match status" value="1"/>
</dbReference>
<evidence type="ECO:0000256" key="6">
    <source>
        <dbReference type="ARBA" id="ARBA00022991"/>
    </source>
</evidence>
<gene>
    <name evidence="9" type="ORF">L2737_01175</name>
</gene>
<protein>
    <submittedName>
        <fullName evidence="9">Deoxyribodipyrimidine photo-lyase</fullName>
        <ecNumber evidence="9">4.1.99.3</ecNumber>
    </submittedName>
</protein>
<dbReference type="PROSITE" id="PS00394">
    <property type="entry name" value="DNA_PHOTOLYASES_1_1"/>
    <property type="match status" value="1"/>
</dbReference>
<evidence type="ECO:0000256" key="2">
    <source>
        <dbReference type="ARBA" id="ARBA00001974"/>
    </source>
</evidence>
<evidence type="ECO:0000313" key="10">
    <source>
        <dbReference type="Proteomes" id="UP001202134"/>
    </source>
</evidence>
<dbReference type="Proteomes" id="UP001202134">
    <property type="component" value="Unassembled WGS sequence"/>
</dbReference>
<dbReference type="PROSITE" id="PS51645">
    <property type="entry name" value="PHR_CRY_ALPHA_BETA"/>
    <property type="match status" value="1"/>
</dbReference>
<reference evidence="9 10" key="1">
    <citation type="submission" date="2022-01" db="EMBL/GenBank/DDBJ databases">
        <title>Whole genome-based taxonomy of the Shewanellaceae.</title>
        <authorList>
            <person name="Martin-Rodriguez A.J."/>
        </authorList>
    </citation>
    <scope>NUCLEOTIDE SEQUENCE [LARGE SCALE GENOMIC DNA]</scope>
    <source>
        <strain evidence="9 10">DSM 24955</strain>
    </source>
</reference>
<comment type="cofactor">
    <cofactor evidence="2">
        <name>FAD</name>
        <dbReference type="ChEBI" id="CHEBI:57692"/>
    </cofactor>
</comment>
<keyword evidence="5 7" id="KW-0274">FAD</keyword>
<dbReference type="InterPro" id="IPR014729">
    <property type="entry name" value="Rossmann-like_a/b/a_fold"/>
</dbReference>
<keyword evidence="9" id="KW-0456">Lyase</keyword>
<dbReference type="Gene3D" id="3.40.50.620">
    <property type="entry name" value="HUPs"/>
    <property type="match status" value="1"/>
</dbReference>
<dbReference type="PRINTS" id="PR00147">
    <property type="entry name" value="DNAPHOTLYASE"/>
</dbReference>
<dbReference type="SUPFAM" id="SSF48173">
    <property type="entry name" value="Cryptochrome/photolyase FAD-binding domain"/>
    <property type="match status" value="1"/>
</dbReference>
<dbReference type="InterPro" id="IPR005101">
    <property type="entry name" value="Cryptochr/Photolyase_FAD-bd"/>
</dbReference>
<evidence type="ECO:0000313" key="9">
    <source>
        <dbReference type="EMBL" id="MCL1043945.1"/>
    </source>
</evidence>
<dbReference type="Gene3D" id="1.25.40.80">
    <property type="match status" value="1"/>
</dbReference>
<dbReference type="InterPro" id="IPR018394">
    <property type="entry name" value="DNA_photolyase_1_CS_C"/>
</dbReference>
<keyword evidence="10" id="KW-1185">Reference proteome</keyword>
<dbReference type="InterPro" id="IPR036134">
    <property type="entry name" value="Crypto/Photolyase_FAD-like_sf"/>
</dbReference>
<dbReference type="Pfam" id="PF00875">
    <property type="entry name" value="DNA_photolyase"/>
    <property type="match status" value="1"/>
</dbReference>